<keyword evidence="3" id="KW-1185">Reference proteome</keyword>
<evidence type="ECO:0000313" key="2">
    <source>
        <dbReference type="EMBL" id="OIT32782.1"/>
    </source>
</evidence>
<sequence length="505" mass="56456">SGKEIIPANINVQQSNGVTSDEMIADGSNNQQIQTSNMFAVLEVQEDEDAGRNQLVEIGNKSNVNSTKKLIHTAAVFTPKSTGVGSTTSKEDTEKHKNKNNEMVEDNQRDSTVAWVNRAFNANTVATNQSCQEVPSQATEIDATLRNINVTEDIQAEGRKIWSQQVEEDSDEGELPEGACGEVESSDEEVEQEEQSVNNNDKGQQSVGNNKKDKQKQGDRPVTNMEGEGVQLIHKDIPPDKSKELQLIEKQHEDRVENIGVSTSIQSCDMAPAKGDIQSTQLVHKDQDKGNAVVEKGTGFILLLHTLVSHLWVVLAFDAHSQDEISMYNNMSGWRTNKGSTNYCKKAVNNLLKISTHAKSTTEEQEQVEIYKTKTTITWNQAKKKEKQQNAAKYQIQFFWEEEMMVIQFAVTSSSKDKPWKWALLLFYCVMETLLVHWAFAKIAAATRIHIMEQCQSSRMELGVSATCKENRTRNGGGKDNCYKNEVDKIGIEREIQGTDVTCMS</sequence>
<feature type="compositionally biased region" description="Basic and acidic residues" evidence="1">
    <location>
        <begin position="210"/>
        <end position="219"/>
    </location>
</feature>
<feature type="compositionally biased region" description="Acidic residues" evidence="1">
    <location>
        <begin position="166"/>
        <end position="175"/>
    </location>
</feature>
<dbReference type="Gramene" id="OIT32782">
    <property type="protein sequence ID" value="OIT32782"/>
    <property type="gene ID" value="A4A49_06890"/>
</dbReference>
<evidence type="ECO:0000313" key="3">
    <source>
        <dbReference type="Proteomes" id="UP000187609"/>
    </source>
</evidence>
<comment type="caution">
    <text evidence="2">The sequence shown here is derived from an EMBL/GenBank/DDBJ whole genome shotgun (WGS) entry which is preliminary data.</text>
</comment>
<protein>
    <submittedName>
        <fullName evidence="2">Uncharacterized protein</fullName>
    </submittedName>
</protein>
<proteinExistence type="predicted"/>
<feature type="region of interest" description="Disordered" evidence="1">
    <location>
        <begin position="164"/>
        <end position="229"/>
    </location>
</feature>
<organism evidence="2 3">
    <name type="scientific">Nicotiana attenuata</name>
    <name type="common">Coyote tobacco</name>
    <dbReference type="NCBI Taxonomy" id="49451"/>
    <lineage>
        <taxon>Eukaryota</taxon>
        <taxon>Viridiplantae</taxon>
        <taxon>Streptophyta</taxon>
        <taxon>Embryophyta</taxon>
        <taxon>Tracheophyta</taxon>
        <taxon>Spermatophyta</taxon>
        <taxon>Magnoliopsida</taxon>
        <taxon>eudicotyledons</taxon>
        <taxon>Gunneridae</taxon>
        <taxon>Pentapetalae</taxon>
        <taxon>asterids</taxon>
        <taxon>lamiids</taxon>
        <taxon>Solanales</taxon>
        <taxon>Solanaceae</taxon>
        <taxon>Nicotianoideae</taxon>
        <taxon>Nicotianeae</taxon>
        <taxon>Nicotiana</taxon>
    </lineage>
</organism>
<accession>A0A314KU42</accession>
<dbReference type="EMBL" id="MJEQ01000995">
    <property type="protein sequence ID" value="OIT32782.1"/>
    <property type="molecule type" value="Genomic_DNA"/>
</dbReference>
<evidence type="ECO:0000256" key="1">
    <source>
        <dbReference type="SAM" id="MobiDB-lite"/>
    </source>
</evidence>
<feature type="compositionally biased region" description="Acidic residues" evidence="1">
    <location>
        <begin position="184"/>
        <end position="194"/>
    </location>
</feature>
<feature type="non-terminal residue" evidence="2">
    <location>
        <position position="1"/>
    </location>
</feature>
<reference evidence="2" key="1">
    <citation type="submission" date="2016-11" db="EMBL/GenBank/DDBJ databases">
        <title>The genome of Nicotiana attenuata.</title>
        <authorList>
            <person name="Xu S."/>
            <person name="Brockmoeller T."/>
            <person name="Gaquerel E."/>
            <person name="Navarro A."/>
            <person name="Kuhl H."/>
            <person name="Gase K."/>
            <person name="Ling Z."/>
            <person name="Zhou W."/>
            <person name="Kreitzer C."/>
            <person name="Stanke M."/>
            <person name="Tang H."/>
            <person name="Lyons E."/>
            <person name="Pandey P."/>
            <person name="Pandey S.P."/>
            <person name="Timmermann B."/>
            <person name="Baldwin I.T."/>
        </authorList>
    </citation>
    <scope>NUCLEOTIDE SEQUENCE [LARGE SCALE GENOMIC DNA]</scope>
    <source>
        <strain evidence="2">UT</strain>
    </source>
</reference>
<dbReference type="AlphaFoldDB" id="A0A314KU42"/>
<feature type="region of interest" description="Disordered" evidence="1">
    <location>
        <begin position="81"/>
        <end position="109"/>
    </location>
</feature>
<dbReference type="Proteomes" id="UP000187609">
    <property type="component" value="Unassembled WGS sequence"/>
</dbReference>
<feature type="compositionally biased region" description="Basic and acidic residues" evidence="1">
    <location>
        <begin position="89"/>
        <end position="109"/>
    </location>
</feature>
<name>A0A314KU42_NICAT</name>
<gene>
    <name evidence="2" type="ORF">A4A49_06890</name>
</gene>